<feature type="transmembrane region" description="Helical" evidence="10">
    <location>
        <begin position="206"/>
        <end position="227"/>
    </location>
</feature>
<dbReference type="Pfam" id="PF02254">
    <property type="entry name" value="TrkA_N"/>
    <property type="match status" value="1"/>
</dbReference>
<dbReference type="InterPro" id="IPR006153">
    <property type="entry name" value="Cation/H_exchanger_TM"/>
</dbReference>
<proteinExistence type="predicted"/>
<feature type="transmembrane region" description="Helical" evidence="10">
    <location>
        <begin position="6"/>
        <end position="23"/>
    </location>
</feature>
<keyword evidence="3" id="KW-0050">Antiport</keyword>
<dbReference type="GO" id="GO:0012505">
    <property type="term" value="C:endomembrane system"/>
    <property type="evidence" value="ECO:0007669"/>
    <property type="project" value="UniProtKB-SubCell"/>
</dbReference>
<keyword evidence="13" id="KW-1185">Reference proteome</keyword>
<dbReference type="SUPFAM" id="SSF51735">
    <property type="entry name" value="NAD(P)-binding Rossmann-fold domains"/>
    <property type="match status" value="1"/>
</dbReference>
<organism evidence="12 13">
    <name type="scientific">Marinomonas aquimarina</name>
    <dbReference type="NCBI Taxonomy" id="295068"/>
    <lineage>
        <taxon>Bacteria</taxon>
        <taxon>Pseudomonadati</taxon>
        <taxon>Pseudomonadota</taxon>
        <taxon>Gammaproteobacteria</taxon>
        <taxon>Oceanospirillales</taxon>
        <taxon>Oceanospirillaceae</taxon>
        <taxon>Marinomonas</taxon>
    </lineage>
</organism>
<evidence type="ECO:0000313" key="12">
    <source>
        <dbReference type="EMBL" id="SBS31412.1"/>
    </source>
</evidence>
<evidence type="ECO:0000256" key="10">
    <source>
        <dbReference type="SAM" id="Phobius"/>
    </source>
</evidence>
<dbReference type="GO" id="GO:0015297">
    <property type="term" value="F:antiporter activity"/>
    <property type="evidence" value="ECO:0007669"/>
    <property type="project" value="UniProtKB-KW"/>
</dbReference>
<feature type="transmembrane region" description="Helical" evidence="10">
    <location>
        <begin position="239"/>
        <end position="257"/>
    </location>
</feature>
<feature type="domain" description="RCK N-terminal" evidence="11">
    <location>
        <begin position="423"/>
        <end position="540"/>
    </location>
</feature>
<dbReference type="EMBL" id="FLOC01000010">
    <property type="protein sequence ID" value="SBS31412.1"/>
    <property type="molecule type" value="Genomic_DNA"/>
</dbReference>
<keyword evidence="4" id="KW-0633">Potassium transport</keyword>
<dbReference type="Proteomes" id="UP000092627">
    <property type="component" value="Unassembled WGS sequence"/>
</dbReference>
<evidence type="ECO:0000259" key="11">
    <source>
        <dbReference type="PROSITE" id="PS51201"/>
    </source>
</evidence>
<evidence type="ECO:0000256" key="3">
    <source>
        <dbReference type="ARBA" id="ARBA00022449"/>
    </source>
</evidence>
<feature type="transmembrane region" description="Helical" evidence="10">
    <location>
        <begin position="53"/>
        <end position="73"/>
    </location>
</feature>
<protein>
    <submittedName>
        <fullName evidence="12">Glutathione-regulated potassium-efflux system protein KefC</fullName>
    </submittedName>
</protein>
<dbReference type="GO" id="GO:0006813">
    <property type="term" value="P:potassium ion transport"/>
    <property type="evidence" value="ECO:0007669"/>
    <property type="project" value="UniProtKB-KW"/>
</dbReference>
<dbReference type="RefSeq" id="WP_067332964.1">
    <property type="nucleotide sequence ID" value="NZ_FLOC01000010.1"/>
</dbReference>
<evidence type="ECO:0000256" key="8">
    <source>
        <dbReference type="ARBA" id="ARBA00023065"/>
    </source>
</evidence>
<evidence type="ECO:0000256" key="2">
    <source>
        <dbReference type="ARBA" id="ARBA00022448"/>
    </source>
</evidence>
<evidence type="ECO:0000313" key="13">
    <source>
        <dbReference type="Proteomes" id="UP000092627"/>
    </source>
</evidence>
<dbReference type="AlphaFoldDB" id="A0A1A8TH87"/>
<dbReference type="FunFam" id="3.40.50.720:FF:000036">
    <property type="entry name" value="Glutathione-regulated potassium-efflux system protein KefB"/>
    <property type="match status" value="1"/>
</dbReference>
<feature type="transmembrane region" description="Helical" evidence="10">
    <location>
        <begin position="150"/>
        <end position="170"/>
    </location>
</feature>
<keyword evidence="5 10" id="KW-0812">Transmembrane</keyword>
<dbReference type="PROSITE" id="PS51201">
    <property type="entry name" value="RCK_N"/>
    <property type="match status" value="1"/>
</dbReference>
<reference evidence="12 13" key="1">
    <citation type="submission" date="2016-06" db="EMBL/GenBank/DDBJ databases">
        <authorList>
            <person name="Kjaerup R.B."/>
            <person name="Dalgaard T.S."/>
            <person name="Juul-Madsen H.R."/>
        </authorList>
    </citation>
    <scope>NUCLEOTIDE SEQUENCE [LARGE SCALE GENOMIC DNA]</scope>
    <source>
        <strain evidence="12 13">CECT 5080</strain>
    </source>
</reference>
<feature type="transmembrane region" description="Helical" evidence="10">
    <location>
        <begin position="380"/>
        <end position="398"/>
    </location>
</feature>
<dbReference type="Gene3D" id="3.40.50.720">
    <property type="entry name" value="NAD(P)-binding Rossmann-like Domain"/>
    <property type="match status" value="1"/>
</dbReference>
<dbReference type="InterPro" id="IPR003148">
    <property type="entry name" value="RCK_N"/>
</dbReference>
<evidence type="ECO:0000256" key="5">
    <source>
        <dbReference type="ARBA" id="ARBA00022692"/>
    </source>
</evidence>
<dbReference type="Gene3D" id="1.20.1530.20">
    <property type="match status" value="1"/>
</dbReference>
<feature type="transmembrane region" description="Helical" evidence="10">
    <location>
        <begin position="291"/>
        <end position="309"/>
    </location>
</feature>
<dbReference type="PANTHER" id="PTHR46157">
    <property type="entry name" value="K(+) EFFLUX ANTIPORTER 3, CHLOROPLASTIC"/>
    <property type="match status" value="1"/>
</dbReference>
<feature type="transmembrane region" description="Helical" evidence="10">
    <location>
        <begin position="85"/>
        <end position="105"/>
    </location>
</feature>
<evidence type="ECO:0000256" key="4">
    <source>
        <dbReference type="ARBA" id="ARBA00022538"/>
    </source>
</evidence>
<keyword evidence="6" id="KW-0630">Potassium</keyword>
<name>A0A1A8TH87_9GAMM</name>
<keyword evidence="9 10" id="KW-0472">Membrane</keyword>
<evidence type="ECO:0000256" key="1">
    <source>
        <dbReference type="ARBA" id="ARBA00004127"/>
    </source>
</evidence>
<gene>
    <name evidence="12" type="primary">kefC_2</name>
    <name evidence="12" type="ORF">MAQ5080_01965</name>
</gene>
<sequence length="626" mass="67778">MTDLLLIAFVFLMASVIAVPLASKFSLGSVLGYLLAGITIAPLLTLLNVDVKAVQHVAEFGVVMMLFLVGLELDPKELWRMKGRLLGLGGGQVLLTTALIAAIASQFNLPWQTAITVGLVFSLSSTAIVLQTLNEKGLLKSDGGQASFSVLLSQDIAVIPMLIILPMLAIPELAQSAQSAQSAQNGAGQGHSEFSLIAGLNDWQTALVTISAIIAVIFIGSVLSSPIFKFVAMARLRELFTASALLFVVGIALLMSLVNLSPALGTFIAGVVLANSVFKHELESNIEPIKGLLLGLFFMTVGASINFRLLADQFLIITGLTIALVLIKASVLWGLAKAFKVEGSDRWLLALGLAQAGEFGFVLLSFTVSNGILSNEMADNLLLVVAMSMLISPGLFIIHQRFFLQAFYNKQEHNAPKQAIPNEGKIIIAGSGRVGGMVDLMLRTAGYETTVVDYSIERLKELESFKINTYFGDATQPNLLEAAGIKDTKLLVVALDEAPQITKLVRHVLKLYPNVHIIARAVDRHHVYDLWAEGCRDIISETYDSSLRMGRSAFEALGVTADAAEQMKDLFQQDDREAMRQAASAYKVGVPAHENEEYIKSVLELFESKHPETKAKLIAIRDQNQK</sequence>
<feature type="transmembrane region" description="Helical" evidence="10">
    <location>
        <begin position="30"/>
        <end position="47"/>
    </location>
</feature>
<dbReference type="GO" id="GO:0005886">
    <property type="term" value="C:plasma membrane"/>
    <property type="evidence" value="ECO:0007669"/>
    <property type="project" value="TreeGrafter"/>
</dbReference>
<evidence type="ECO:0000256" key="6">
    <source>
        <dbReference type="ARBA" id="ARBA00022958"/>
    </source>
</evidence>
<feature type="transmembrane region" description="Helical" evidence="10">
    <location>
        <begin position="315"/>
        <end position="335"/>
    </location>
</feature>
<keyword evidence="8" id="KW-0406">Ion transport</keyword>
<dbReference type="STRING" id="295068.MAQ5080_01965"/>
<keyword evidence="7 10" id="KW-1133">Transmembrane helix</keyword>
<feature type="transmembrane region" description="Helical" evidence="10">
    <location>
        <begin position="111"/>
        <end position="130"/>
    </location>
</feature>
<dbReference type="PANTHER" id="PTHR46157:SF4">
    <property type="entry name" value="K(+) EFFLUX ANTIPORTER 3, CHLOROPLASTIC"/>
    <property type="match status" value="1"/>
</dbReference>
<comment type="subcellular location">
    <subcellularLocation>
        <location evidence="1">Endomembrane system</location>
        <topology evidence="1">Multi-pass membrane protein</topology>
    </subcellularLocation>
</comment>
<keyword evidence="2" id="KW-0813">Transport</keyword>
<evidence type="ECO:0000256" key="7">
    <source>
        <dbReference type="ARBA" id="ARBA00022989"/>
    </source>
</evidence>
<accession>A0A1A8TH87</accession>
<dbReference type="GO" id="GO:1902600">
    <property type="term" value="P:proton transmembrane transport"/>
    <property type="evidence" value="ECO:0007669"/>
    <property type="project" value="InterPro"/>
</dbReference>
<dbReference type="Pfam" id="PF00999">
    <property type="entry name" value="Na_H_Exchanger"/>
    <property type="match status" value="1"/>
</dbReference>
<evidence type="ECO:0000256" key="9">
    <source>
        <dbReference type="ARBA" id="ARBA00023136"/>
    </source>
</evidence>
<feature type="transmembrane region" description="Helical" evidence="10">
    <location>
        <begin position="347"/>
        <end position="368"/>
    </location>
</feature>
<dbReference type="InterPro" id="IPR036291">
    <property type="entry name" value="NAD(P)-bd_dom_sf"/>
</dbReference>
<dbReference type="InterPro" id="IPR038770">
    <property type="entry name" value="Na+/solute_symporter_sf"/>
</dbReference>